<dbReference type="EMBL" id="AP025591">
    <property type="protein sequence ID" value="BDG05558.1"/>
    <property type="molecule type" value="Genomic_DNA"/>
</dbReference>
<evidence type="ECO:0000313" key="3">
    <source>
        <dbReference type="Proteomes" id="UP001162891"/>
    </source>
</evidence>
<keyword evidence="3" id="KW-1185">Reference proteome</keyword>
<gene>
    <name evidence="2" type="ORF">AMOR_45540</name>
</gene>
<organism evidence="2 3">
    <name type="scientific">Anaeromyxobacter oryzae</name>
    <dbReference type="NCBI Taxonomy" id="2918170"/>
    <lineage>
        <taxon>Bacteria</taxon>
        <taxon>Pseudomonadati</taxon>
        <taxon>Myxococcota</taxon>
        <taxon>Myxococcia</taxon>
        <taxon>Myxococcales</taxon>
        <taxon>Cystobacterineae</taxon>
        <taxon>Anaeromyxobacteraceae</taxon>
        <taxon>Anaeromyxobacter</taxon>
    </lineage>
</organism>
<sequence>MALTIKLFATFQRGRFDVAAREYPSGTTLGAIVDDLGIAREEIGVMLVGGRHAELAQAPGPGDTVAIFPLLGGG</sequence>
<dbReference type="Gene3D" id="3.10.20.30">
    <property type="match status" value="1"/>
</dbReference>
<dbReference type="RefSeq" id="WP_248354499.1">
    <property type="nucleotide sequence ID" value="NZ_AP025591.1"/>
</dbReference>
<protein>
    <recommendedName>
        <fullName evidence="1">Ubiquitin Mut7-C domain-containing protein</fullName>
    </recommendedName>
</protein>
<evidence type="ECO:0000313" key="2">
    <source>
        <dbReference type="EMBL" id="BDG05558.1"/>
    </source>
</evidence>
<reference evidence="3" key="1">
    <citation type="journal article" date="2022" name="Int. J. Syst. Evol. Microbiol.">
        <title>Anaeromyxobacter oryzae sp. nov., Anaeromyxobacter diazotrophicus sp. nov. and Anaeromyxobacter paludicola sp. nov., isolated from paddy soils.</title>
        <authorList>
            <person name="Itoh H."/>
            <person name="Xu Z."/>
            <person name="Mise K."/>
            <person name="Masuda Y."/>
            <person name="Ushijima N."/>
            <person name="Hayakawa C."/>
            <person name="Shiratori Y."/>
            <person name="Senoo K."/>
        </authorList>
    </citation>
    <scope>NUCLEOTIDE SEQUENCE [LARGE SCALE GENOMIC DNA]</scope>
    <source>
        <strain evidence="3">Red232</strain>
    </source>
</reference>
<name>A0ABN6MX82_9BACT</name>
<proteinExistence type="predicted"/>
<dbReference type="InterPro" id="IPR012675">
    <property type="entry name" value="Beta-grasp_dom_sf"/>
</dbReference>
<accession>A0ABN6MX82</accession>
<dbReference type="SUPFAM" id="SSF54285">
    <property type="entry name" value="MoaD/ThiS"/>
    <property type="match status" value="1"/>
</dbReference>
<evidence type="ECO:0000259" key="1">
    <source>
        <dbReference type="Pfam" id="PF14451"/>
    </source>
</evidence>
<dbReference type="InterPro" id="IPR027798">
    <property type="entry name" value="Ub_Mut7C"/>
</dbReference>
<dbReference type="Pfam" id="PF14451">
    <property type="entry name" value="Ub-Mut7C"/>
    <property type="match status" value="1"/>
</dbReference>
<feature type="domain" description="Ubiquitin Mut7-C" evidence="1">
    <location>
        <begin position="15"/>
        <end position="70"/>
    </location>
</feature>
<dbReference type="Proteomes" id="UP001162891">
    <property type="component" value="Chromosome"/>
</dbReference>
<dbReference type="InterPro" id="IPR016155">
    <property type="entry name" value="Mopterin_synth/thiamin_S_b"/>
</dbReference>